<gene>
    <name evidence="2" type="ORF">GXW74_24255</name>
</gene>
<evidence type="ECO:0000313" key="3">
    <source>
        <dbReference type="Proteomes" id="UP001138709"/>
    </source>
</evidence>
<reference evidence="2" key="1">
    <citation type="submission" date="2020-01" db="EMBL/GenBank/DDBJ databases">
        <authorList>
            <person name="Rat A."/>
        </authorList>
    </citation>
    <scope>NUCLEOTIDE SEQUENCE</scope>
    <source>
        <strain evidence="2">LMG 31228</strain>
    </source>
</reference>
<keyword evidence="3" id="KW-1185">Reference proteome</keyword>
<sequence>MVRHARSTARQTETKMTDREARAARNQQKSLEAFLQQKARFDAMVAELQQMSADHFGADPEEVLWGKAATLEHWNSRLASVTDCYFKRGEFAE</sequence>
<accession>A0A9X9XIT3</accession>
<organism evidence="2 3">
    <name type="scientific">Neoroseomonas eburnea</name>
    <dbReference type="NCBI Taxonomy" id="1346889"/>
    <lineage>
        <taxon>Bacteria</taxon>
        <taxon>Pseudomonadati</taxon>
        <taxon>Pseudomonadota</taxon>
        <taxon>Alphaproteobacteria</taxon>
        <taxon>Acetobacterales</taxon>
        <taxon>Acetobacteraceae</taxon>
        <taxon>Neoroseomonas</taxon>
    </lineage>
</organism>
<dbReference type="Proteomes" id="UP001138709">
    <property type="component" value="Unassembled WGS sequence"/>
</dbReference>
<dbReference type="EMBL" id="JAAEDL010000036">
    <property type="protein sequence ID" value="MBR0683619.1"/>
    <property type="molecule type" value="Genomic_DNA"/>
</dbReference>
<evidence type="ECO:0000313" key="2">
    <source>
        <dbReference type="EMBL" id="MBR0683619.1"/>
    </source>
</evidence>
<reference evidence="2" key="2">
    <citation type="journal article" date="2021" name="Syst. Appl. Microbiol.">
        <title>Roseomonas hellenica sp. nov., isolated from roots of wild-growing Alkanna tinctoria.</title>
        <authorList>
            <person name="Rat A."/>
            <person name="Naranjo H.D."/>
            <person name="Lebbe L."/>
            <person name="Cnockaert M."/>
            <person name="Krigas N."/>
            <person name="Grigoriadou K."/>
            <person name="Maloupa E."/>
            <person name="Willems A."/>
        </authorList>
    </citation>
    <scope>NUCLEOTIDE SEQUENCE</scope>
    <source>
        <strain evidence="2">LMG 31228</strain>
    </source>
</reference>
<feature type="compositionally biased region" description="Basic and acidic residues" evidence="1">
    <location>
        <begin position="12"/>
        <end position="23"/>
    </location>
</feature>
<comment type="caution">
    <text evidence="2">The sequence shown here is derived from an EMBL/GenBank/DDBJ whole genome shotgun (WGS) entry which is preliminary data.</text>
</comment>
<name>A0A9X9XIT3_9PROT</name>
<dbReference type="AlphaFoldDB" id="A0A9X9XIT3"/>
<proteinExistence type="predicted"/>
<evidence type="ECO:0000256" key="1">
    <source>
        <dbReference type="SAM" id="MobiDB-lite"/>
    </source>
</evidence>
<feature type="region of interest" description="Disordered" evidence="1">
    <location>
        <begin position="1"/>
        <end position="27"/>
    </location>
</feature>
<protein>
    <submittedName>
        <fullName evidence="2">Uncharacterized protein</fullName>
    </submittedName>
</protein>